<protein>
    <recommendedName>
        <fullName evidence="4">Guanylate cyclase domain-containing protein</fullName>
    </recommendedName>
</protein>
<accession>A0A8S1N8U7</accession>
<comment type="caution">
    <text evidence="5">The sequence shown here is derived from an EMBL/GenBank/DDBJ whole genome shotgun (WGS) entry which is preliminary data.</text>
</comment>
<evidence type="ECO:0000313" key="6">
    <source>
        <dbReference type="Proteomes" id="UP000688137"/>
    </source>
</evidence>
<keyword evidence="3" id="KW-1133">Transmembrane helix</keyword>
<dbReference type="PANTHER" id="PTHR43336">
    <property type="entry name" value="OXYGEN SENSOR HISTIDINE KINASE RESPONSE REGULATOR DEVS/DOSS"/>
    <property type="match status" value="1"/>
</dbReference>
<gene>
    <name evidence="5" type="ORF">PPRIM_AZ9-3.1.T0760222</name>
</gene>
<reference evidence="5" key="1">
    <citation type="submission" date="2021-01" db="EMBL/GenBank/DDBJ databases">
        <authorList>
            <consortium name="Genoscope - CEA"/>
            <person name="William W."/>
        </authorList>
    </citation>
    <scope>NUCLEOTIDE SEQUENCE</scope>
</reference>
<sequence length="966" mass="110068">MDQNIEDEEQGRSVQQRSYSRVDASSPNKKNSQGDVEQPTRTVTHRKSVNLGAKSSRTSQESNRGIRYKVEIFLESFNYMIFMTIVTVYALFGDDIRVLATDKDGDEAFWVITTICMSFFFIEIVLASVCKDGYFIGFFFWLDLLSTVSMLLDIGWVSNAIFGTSGGAALSAVSLARAGRASRVGTRAGRIVRVVRLVRLSKLYKHAKQSLEKEAEKLLAEEMKEENLMDNNNQVQEPQRQEQQNDALSSQRSVDSSDRNVKHSGVNAVQQQQSIQKVVQQRTSIVMYNGTSNNNQISQENEQRFQRRQTRKIVMSGQIQSLTTIQKRKSIIIQSPNKLSHAHQSDEGEIRETNIGKELTELTNKRVITIVMLILFSVPILNLTTYIDQNVSFTTGLQAIQYWAKDPEIYDYLIKDFITYHEPLRTGLVFFEINSTIFYPKEDPYQYEHYRTNSLQYYTTTDPQGNDAISICYTIADDELNAILSIIRTIFVSIVLSVAAIMFSRDVQDLILTPVEKMLETVKKIAENPLVAAQEEENKAFIQMIENGEMKALEDQEDEKLETVILQKLIVKIGTLLALGFGEAGSQIIAQNMGANASINPMLPGKKVMAIFGFCDIRNFTDATEVLQQDVMVFVNEIAEIVHGVVDQFSGSANKNIGDAFLLVWKFAENDYYQDKDGNLSLKSYEHIAQIADMSILSFVTIITNVTLSQKLQKYKQHEGLNNRIPNYSVKMGFGLHVGWAIEGAIGSEYKIDASYLSPNVNMASRLEAATKQFGSMILISGQLRNVATKVTQKNLRHIDRVTVKGSIEPMDIYTVDLNVDCLIRKVHKKKTVVDFSKKEKQKQIHLTESEQSKQKKKQKVLRRMKRDKLKQAVLKNHVAISETWIKDNNIKQSRALFNKEFYHKWDKGFSCYISGDWDQAKAIFEETLNFLPNYKDGPSNTLLRVIKEEPYLRNNWKGYRELTEK</sequence>
<feature type="compositionally biased region" description="Polar residues" evidence="2">
    <location>
        <begin position="12"/>
        <end position="41"/>
    </location>
</feature>
<evidence type="ECO:0000256" key="3">
    <source>
        <dbReference type="SAM" id="Phobius"/>
    </source>
</evidence>
<evidence type="ECO:0000256" key="2">
    <source>
        <dbReference type="SAM" id="MobiDB-lite"/>
    </source>
</evidence>
<feature type="transmembrane region" description="Helical" evidence="3">
    <location>
        <begin position="72"/>
        <end position="92"/>
    </location>
</feature>
<keyword evidence="1" id="KW-0175">Coiled coil</keyword>
<organism evidence="5 6">
    <name type="scientific">Paramecium primaurelia</name>
    <dbReference type="NCBI Taxonomy" id="5886"/>
    <lineage>
        <taxon>Eukaryota</taxon>
        <taxon>Sar</taxon>
        <taxon>Alveolata</taxon>
        <taxon>Ciliophora</taxon>
        <taxon>Intramacronucleata</taxon>
        <taxon>Oligohymenophorea</taxon>
        <taxon>Peniculida</taxon>
        <taxon>Parameciidae</taxon>
        <taxon>Paramecium</taxon>
    </lineage>
</organism>
<dbReference type="GO" id="GO:0035556">
    <property type="term" value="P:intracellular signal transduction"/>
    <property type="evidence" value="ECO:0007669"/>
    <property type="project" value="InterPro"/>
</dbReference>
<feature type="coiled-coil region" evidence="1">
    <location>
        <begin position="201"/>
        <end position="228"/>
    </location>
</feature>
<feature type="region of interest" description="Disordered" evidence="2">
    <location>
        <begin position="1"/>
        <end position="41"/>
    </location>
</feature>
<dbReference type="EMBL" id="CAJJDM010000079">
    <property type="protein sequence ID" value="CAD8086461.1"/>
    <property type="molecule type" value="Genomic_DNA"/>
</dbReference>
<feature type="transmembrane region" description="Helical" evidence="3">
    <location>
        <begin position="108"/>
        <end position="127"/>
    </location>
</feature>
<keyword evidence="3" id="KW-0472">Membrane</keyword>
<dbReference type="Proteomes" id="UP000688137">
    <property type="component" value="Unassembled WGS sequence"/>
</dbReference>
<feature type="domain" description="Guanylate cyclase" evidence="4">
    <location>
        <begin position="611"/>
        <end position="768"/>
    </location>
</feature>
<dbReference type="InterPro" id="IPR001054">
    <property type="entry name" value="A/G_cyclase"/>
</dbReference>
<dbReference type="PROSITE" id="PS50125">
    <property type="entry name" value="GUANYLATE_CYCLASE_2"/>
    <property type="match status" value="1"/>
</dbReference>
<dbReference type="PANTHER" id="PTHR43336:SF3">
    <property type="entry name" value="GUANYLATE CYCLASE DOMAIN-CONTAINING PROTEIN"/>
    <property type="match status" value="1"/>
</dbReference>
<feature type="region of interest" description="Disordered" evidence="2">
    <location>
        <begin position="234"/>
        <end position="274"/>
    </location>
</feature>
<keyword evidence="6" id="KW-1185">Reference proteome</keyword>
<dbReference type="CDD" id="cd07302">
    <property type="entry name" value="CHD"/>
    <property type="match status" value="1"/>
</dbReference>
<proteinExistence type="predicted"/>
<evidence type="ECO:0000259" key="4">
    <source>
        <dbReference type="PROSITE" id="PS50125"/>
    </source>
</evidence>
<dbReference type="OMA" id="EWHRARE"/>
<dbReference type="AlphaFoldDB" id="A0A8S1N8U7"/>
<evidence type="ECO:0000256" key="1">
    <source>
        <dbReference type="SAM" id="Coils"/>
    </source>
</evidence>
<dbReference type="GO" id="GO:0009190">
    <property type="term" value="P:cyclic nucleotide biosynthetic process"/>
    <property type="evidence" value="ECO:0007669"/>
    <property type="project" value="InterPro"/>
</dbReference>
<feature type="transmembrane region" description="Helical" evidence="3">
    <location>
        <begin position="134"/>
        <end position="154"/>
    </location>
</feature>
<evidence type="ECO:0000313" key="5">
    <source>
        <dbReference type="EMBL" id="CAD8086461.1"/>
    </source>
</evidence>
<dbReference type="Pfam" id="PF00211">
    <property type="entry name" value="Guanylate_cyc"/>
    <property type="match status" value="1"/>
</dbReference>
<keyword evidence="3" id="KW-0812">Transmembrane</keyword>
<feature type="compositionally biased region" description="Low complexity" evidence="2">
    <location>
        <begin position="234"/>
        <end position="245"/>
    </location>
</feature>
<name>A0A8S1N8U7_PARPR</name>